<proteinExistence type="predicted"/>
<keyword evidence="1" id="KW-0812">Transmembrane</keyword>
<feature type="non-terminal residue" evidence="2">
    <location>
        <position position="25"/>
    </location>
</feature>
<keyword evidence="1" id="KW-0472">Membrane</keyword>
<sequence length="25" mass="2833">MRKSYIFGLKFAQTGFLALIMGLLI</sequence>
<name>A0A383C3Q2_9ZZZZ</name>
<accession>A0A383C3Q2</accession>
<evidence type="ECO:0000256" key="1">
    <source>
        <dbReference type="SAM" id="Phobius"/>
    </source>
</evidence>
<feature type="transmembrane region" description="Helical" evidence="1">
    <location>
        <begin position="6"/>
        <end position="24"/>
    </location>
</feature>
<gene>
    <name evidence="2" type="ORF">METZ01_LOCUS479504</name>
</gene>
<organism evidence="2">
    <name type="scientific">marine metagenome</name>
    <dbReference type="NCBI Taxonomy" id="408172"/>
    <lineage>
        <taxon>unclassified sequences</taxon>
        <taxon>metagenomes</taxon>
        <taxon>ecological metagenomes</taxon>
    </lineage>
</organism>
<keyword evidence="1" id="KW-1133">Transmembrane helix</keyword>
<evidence type="ECO:0000313" key="2">
    <source>
        <dbReference type="EMBL" id="SVE26650.1"/>
    </source>
</evidence>
<dbReference type="EMBL" id="UINC01205462">
    <property type="protein sequence ID" value="SVE26650.1"/>
    <property type="molecule type" value="Genomic_DNA"/>
</dbReference>
<reference evidence="2" key="1">
    <citation type="submission" date="2018-05" db="EMBL/GenBank/DDBJ databases">
        <authorList>
            <person name="Lanie J.A."/>
            <person name="Ng W.-L."/>
            <person name="Kazmierczak K.M."/>
            <person name="Andrzejewski T.M."/>
            <person name="Davidsen T.M."/>
            <person name="Wayne K.J."/>
            <person name="Tettelin H."/>
            <person name="Glass J.I."/>
            <person name="Rusch D."/>
            <person name="Podicherti R."/>
            <person name="Tsui H.-C.T."/>
            <person name="Winkler M.E."/>
        </authorList>
    </citation>
    <scope>NUCLEOTIDE SEQUENCE</scope>
</reference>
<dbReference type="AlphaFoldDB" id="A0A383C3Q2"/>
<protein>
    <submittedName>
        <fullName evidence="2">Uncharacterized protein</fullName>
    </submittedName>
</protein>